<dbReference type="EMBL" id="AP028215">
    <property type="protein sequence ID" value="BEI91920.1"/>
    <property type="molecule type" value="Genomic_DNA"/>
</dbReference>
<proteinExistence type="predicted"/>
<name>A0AA48QW17_9TREE</name>
<reference evidence="2" key="1">
    <citation type="journal article" date="2023" name="BMC Genomics">
        <title>Chromosome-level genome assemblies of Cutaneotrichosporon spp. (Trichosporonales, Basidiomycota) reveal imbalanced evolution between nucleotide sequences and chromosome synteny.</title>
        <authorList>
            <person name="Kobayashi Y."/>
            <person name="Kayamori A."/>
            <person name="Aoki K."/>
            <person name="Shiwa Y."/>
            <person name="Matsutani M."/>
            <person name="Fujita N."/>
            <person name="Sugita T."/>
            <person name="Iwasaki W."/>
            <person name="Tanaka N."/>
            <person name="Takashima M."/>
        </authorList>
    </citation>
    <scope>NUCLEOTIDE SEQUENCE</scope>
    <source>
        <strain evidence="2">HIS019</strain>
    </source>
</reference>
<evidence type="ECO:0000313" key="3">
    <source>
        <dbReference type="Proteomes" id="UP001233271"/>
    </source>
</evidence>
<dbReference type="AlphaFoldDB" id="A0AA48QW17"/>
<dbReference type="RefSeq" id="XP_060457185.1">
    <property type="nucleotide sequence ID" value="XM_060600608.1"/>
</dbReference>
<evidence type="ECO:0000313" key="2">
    <source>
        <dbReference type="EMBL" id="BEI91920.1"/>
    </source>
</evidence>
<protein>
    <submittedName>
        <fullName evidence="2">Uncharacterized protein</fullName>
    </submittedName>
</protein>
<dbReference type="GeneID" id="85495790"/>
<keyword evidence="1" id="KW-0732">Signal</keyword>
<keyword evidence="3" id="KW-1185">Reference proteome</keyword>
<evidence type="ECO:0000256" key="1">
    <source>
        <dbReference type="SAM" id="SignalP"/>
    </source>
</evidence>
<organism evidence="2 3">
    <name type="scientific">Cutaneotrichosporon cavernicola</name>
    <dbReference type="NCBI Taxonomy" id="279322"/>
    <lineage>
        <taxon>Eukaryota</taxon>
        <taxon>Fungi</taxon>
        <taxon>Dikarya</taxon>
        <taxon>Basidiomycota</taxon>
        <taxon>Agaricomycotina</taxon>
        <taxon>Tremellomycetes</taxon>
        <taxon>Trichosporonales</taxon>
        <taxon>Trichosporonaceae</taxon>
        <taxon>Cutaneotrichosporon</taxon>
    </lineage>
</organism>
<dbReference type="KEGG" id="ccac:CcaHIS019_0407400"/>
<dbReference type="Proteomes" id="UP001233271">
    <property type="component" value="Chromosome 4"/>
</dbReference>
<accession>A0AA48QW17</accession>
<feature type="chain" id="PRO_5041447104" evidence="1">
    <location>
        <begin position="17"/>
        <end position="113"/>
    </location>
</feature>
<feature type="signal peptide" evidence="1">
    <location>
        <begin position="1"/>
        <end position="16"/>
    </location>
</feature>
<gene>
    <name evidence="2" type="ORF">CcaverHIS019_0407400</name>
</gene>
<sequence length="113" mass="12059">MFVFTVLFTLVAAASASATAVAERELTRDEVTAMRAAYRGHDARAAASLGERSLERRQCTDSSCDCIYIPEGLFCGDGLLNCQYGHVYQCSGGSYSCDYGPRDSCGECGALSC</sequence>